<feature type="domain" description="DUF1731" evidence="4">
    <location>
        <begin position="285"/>
        <end position="332"/>
    </location>
</feature>
<feature type="domain" description="NAD-dependent epimerase/dehydratase" evidence="3">
    <location>
        <begin position="43"/>
        <end position="250"/>
    </location>
</feature>
<feature type="compositionally biased region" description="Basic residues" evidence="2">
    <location>
        <begin position="20"/>
        <end position="30"/>
    </location>
</feature>
<comment type="similarity">
    <text evidence="1">Belongs to the NAD(P)-dependent epimerase/dehydratase family. SDR39U1 subfamily.</text>
</comment>
<dbReference type="OrthoDB" id="9801773at2"/>
<dbReference type="InterPro" id="IPR010099">
    <property type="entry name" value="SDR39U1"/>
</dbReference>
<feature type="region of interest" description="Disordered" evidence="2">
    <location>
        <begin position="1"/>
        <end position="30"/>
    </location>
</feature>
<evidence type="ECO:0000256" key="2">
    <source>
        <dbReference type="SAM" id="MobiDB-lite"/>
    </source>
</evidence>
<dbReference type="InterPro" id="IPR001509">
    <property type="entry name" value="Epimerase_deHydtase"/>
</dbReference>
<evidence type="ECO:0000259" key="3">
    <source>
        <dbReference type="Pfam" id="PF01370"/>
    </source>
</evidence>
<dbReference type="KEGG" id="mprt:ET475_12850"/>
<dbReference type="AlphaFoldDB" id="A0A4P6EES0"/>
<reference evidence="5 6" key="1">
    <citation type="submission" date="2019-01" db="EMBL/GenBank/DDBJ databases">
        <title>Genome sequencing of strain DFW100M-13.</title>
        <authorList>
            <person name="Heo J."/>
            <person name="Kim S.-J."/>
            <person name="Kim J.-S."/>
            <person name="Hong S.-B."/>
            <person name="Kwon S.-W."/>
        </authorList>
    </citation>
    <scope>NUCLEOTIDE SEQUENCE [LARGE SCALE GENOMIC DNA]</scope>
    <source>
        <strain evidence="5 6">DFW100M-13</strain>
    </source>
</reference>
<gene>
    <name evidence="5" type="ORF">ET475_12850</name>
</gene>
<dbReference type="PANTHER" id="PTHR11092:SF0">
    <property type="entry name" value="EPIMERASE FAMILY PROTEIN SDR39U1"/>
    <property type="match status" value="1"/>
</dbReference>
<dbReference type="Pfam" id="PF01370">
    <property type="entry name" value="Epimerase"/>
    <property type="match status" value="1"/>
</dbReference>
<protein>
    <submittedName>
        <fullName evidence="5">TIGR01777 family protein</fullName>
    </submittedName>
</protein>
<sequence length="347" mass="36705">MRPISNASPKRRRQDAPSLRRSRASRSPLRRRLADAAPALGHVVVAGASGLIGRALVASLRGDGVRVTRLVRRPAQSPDEVPWLLDSSVLDPDILAGADAVVGLNGASIGRMPWTARYRSTLLWSRLTPTRTLATAIRALGSDAPALVSASAVGYYGSAPGADLREDAAPGDTFLARLCAEWEASALSAGSQTRIALLRTAPVIHAEGVLKPLLTLTRLGAGGPIGRGTQVWPWISLTDEVRAIRHILDAEIDGPANLTGPTRATANDLGFALAVRMNKPYVFRAPRWAMRLALSRQAADAVLLTDAHVIPAVLEASGFRFTHTTVDEAIADAVPAHAFSDASSLSD</sequence>
<evidence type="ECO:0000259" key="4">
    <source>
        <dbReference type="Pfam" id="PF08338"/>
    </source>
</evidence>
<organism evidence="5 6">
    <name type="scientific">Microbacterium protaetiae</name>
    <dbReference type="NCBI Taxonomy" id="2509458"/>
    <lineage>
        <taxon>Bacteria</taxon>
        <taxon>Bacillati</taxon>
        <taxon>Actinomycetota</taxon>
        <taxon>Actinomycetes</taxon>
        <taxon>Micrococcales</taxon>
        <taxon>Microbacteriaceae</taxon>
        <taxon>Microbacterium</taxon>
    </lineage>
</organism>
<name>A0A4P6EES0_9MICO</name>
<dbReference type="InterPro" id="IPR036291">
    <property type="entry name" value="NAD(P)-bd_dom_sf"/>
</dbReference>
<keyword evidence="6" id="KW-1185">Reference proteome</keyword>
<dbReference type="NCBIfam" id="TIGR01777">
    <property type="entry name" value="yfcH"/>
    <property type="match status" value="1"/>
</dbReference>
<dbReference type="Pfam" id="PF08338">
    <property type="entry name" value="DUF1731"/>
    <property type="match status" value="1"/>
</dbReference>
<dbReference type="InterPro" id="IPR013549">
    <property type="entry name" value="DUF1731"/>
</dbReference>
<dbReference type="SUPFAM" id="SSF51735">
    <property type="entry name" value="NAD(P)-binding Rossmann-fold domains"/>
    <property type="match status" value="1"/>
</dbReference>
<evidence type="ECO:0000313" key="5">
    <source>
        <dbReference type="EMBL" id="QAY60785.1"/>
    </source>
</evidence>
<dbReference type="PANTHER" id="PTHR11092">
    <property type="entry name" value="SUGAR NUCLEOTIDE EPIMERASE RELATED"/>
    <property type="match status" value="1"/>
</dbReference>
<dbReference type="Proteomes" id="UP000293995">
    <property type="component" value="Chromosome"/>
</dbReference>
<accession>A0A4P6EES0</accession>
<dbReference type="Gene3D" id="3.40.50.720">
    <property type="entry name" value="NAD(P)-binding Rossmann-like Domain"/>
    <property type="match status" value="1"/>
</dbReference>
<dbReference type="EMBL" id="CP035494">
    <property type="protein sequence ID" value="QAY60785.1"/>
    <property type="molecule type" value="Genomic_DNA"/>
</dbReference>
<evidence type="ECO:0000313" key="6">
    <source>
        <dbReference type="Proteomes" id="UP000293995"/>
    </source>
</evidence>
<evidence type="ECO:0000256" key="1">
    <source>
        <dbReference type="ARBA" id="ARBA00009353"/>
    </source>
</evidence>
<proteinExistence type="inferred from homology"/>